<feature type="non-terminal residue" evidence="13">
    <location>
        <position position="418"/>
    </location>
</feature>
<dbReference type="PANTHER" id="PTHR31845">
    <property type="entry name" value="FINGER DOMAIN PROTEIN, PUTATIVE-RELATED"/>
    <property type="match status" value="1"/>
</dbReference>
<keyword evidence="14" id="KW-1185">Reference proteome</keyword>
<feature type="region of interest" description="Disordered" evidence="11">
    <location>
        <begin position="127"/>
        <end position="152"/>
    </location>
</feature>
<evidence type="ECO:0000256" key="3">
    <source>
        <dbReference type="ARBA" id="ARBA00022833"/>
    </source>
</evidence>
<accession>A0A3A2ZE01</accession>
<dbReference type="SMART" id="SM00066">
    <property type="entry name" value="GAL4"/>
    <property type="match status" value="1"/>
</dbReference>
<dbReference type="CDD" id="cd00067">
    <property type="entry name" value="GAL4"/>
    <property type="match status" value="1"/>
</dbReference>
<evidence type="ECO:0000256" key="9">
    <source>
        <dbReference type="ARBA" id="ARBA00041135"/>
    </source>
</evidence>
<dbReference type="PROSITE" id="PS00463">
    <property type="entry name" value="ZN2_CY6_FUNGAL_1"/>
    <property type="match status" value="1"/>
</dbReference>
<dbReference type="InterPro" id="IPR051089">
    <property type="entry name" value="prtT"/>
</dbReference>
<evidence type="ECO:0000259" key="12">
    <source>
        <dbReference type="PROSITE" id="PS50048"/>
    </source>
</evidence>
<dbReference type="GO" id="GO:0008270">
    <property type="term" value="F:zinc ion binding"/>
    <property type="evidence" value="ECO:0007669"/>
    <property type="project" value="InterPro"/>
</dbReference>
<evidence type="ECO:0000256" key="2">
    <source>
        <dbReference type="ARBA" id="ARBA00022723"/>
    </source>
</evidence>
<feature type="compositionally biased region" description="Low complexity" evidence="11">
    <location>
        <begin position="128"/>
        <end position="143"/>
    </location>
</feature>
<comment type="similarity">
    <text evidence="8">Belongs to the prtT family.</text>
</comment>
<dbReference type="InterPro" id="IPR036864">
    <property type="entry name" value="Zn2-C6_fun-type_DNA-bd_sf"/>
</dbReference>
<protein>
    <recommendedName>
        <fullName evidence="9">Transcriptional activator of proteases prtT</fullName>
    </recommendedName>
    <alternativeName>
        <fullName evidence="10">Zn(2)-C6 zinc finger-containing protein prtT</fullName>
    </alternativeName>
</protein>
<dbReference type="Pfam" id="PF00172">
    <property type="entry name" value="Zn_clus"/>
    <property type="match status" value="1"/>
</dbReference>
<proteinExistence type="inferred from homology"/>
<dbReference type="SUPFAM" id="SSF57701">
    <property type="entry name" value="Zn2/Cys6 DNA-binding domain"/>
    <property type="match status" value="1"/>
</dbReference>
<sequence>MTRNTPGGKPGHSWDTKDFHMANNELGAGTGAVTTRPKGRIRRSMTACNTCRKLKTRCDLDPRNHACRRCLSLRLDCKLPESPDRSQDNLSTRADAMEAIPSIEERLTSLERSMGEMTRMMREMIDRSPSIPQSSASQSSHSINMDEASSEGSTVSHFVPKPVHLIQELQSEFFGEADTPNTLFPGDLVTKGIIDTSLSLKLVQLFVDHFGSWVSIDDPSDLQDDPLLFNTACFLASRYVPAIPLHTVYAMYLQVRHAAVNMLWNPPPVSYRSLQALTLLCLWSAKIQKEPPIDSWLLSGISVNHAIISFDILNTTPAEHVVDSDMVKRLRLWNGLCLTQLHSAIGNARPFNLQQKYLEYCPRILEHPSATFEDRKVVAEIQLYHTTLRLQADTQQMQFPEMEYEELERWKLTWAPLL</sequence>
<keyword evidence="7" id="KW-0539">Nucleus</keyword>
<reference evidence="14" key="1">
    <citation type="submission" date="2017-02" db="EMBL/GenBank/DDBJ databases">
        <authorList>
            <person name="Tafer H."/>
            <person name="Lopandic K."/>
        </authorList>
    </citation>
    <scope>NUCLEOTIDE SEQUENCE [LARGE SCALE GENOMIC DNA]</scope>
    <source>
        <strain evidence="14">CBS 366.77</strain>
    </source>
</reference>
<dbReference type="Gene3D" id="4.10.240.10">
    <property type="entry name" value="Zn(2)-C6 fungal-type DNA-binding domain"/>
    <property type="match status" value="1"/>
</dbReference>
<evidence type="ECO:0000313" key="13">
    <source>
        <dbReference type="EMBL" id="RJE20830.1"/>
    </source>
</evidence>
<evidence type="ECO:0000256" key="7">
    <source>
        <dbReference type="ARBA" id="ARBA00023242"/>
    </source>
</evidence>
<dbReference type="OrthoDB" id="2595934at2759"/>
<organism evidence="13 14">
    <name type="scientific">Aspergillus sclerotialis</name>
    <dbReference type="NCBI Taxonomy" id="2070753"/>
    <lineage>
        <taxon>Eukaryota</taxon>
        <taxon>Fungi</taxon>
        <taxon>Dikarya</taxon>
        <taxon>Ascomycota</taxon>
        <taxon>Pezizomycotina</taxon>
        <taxon>Eurotiomycetes</taxon>
        <taxon>Eurotiomycetidae</taxon>
        <taxon>Eurotiales</taxon>
        <taxon>Aspergillaceae</taxon>
        <taxon>Aspergillus</taxon>
        <taxon>Aspergillus subgen. Polypaecilum</taxon>
    </lineage>
</organism>
<feature type="domain" description="Zn(2)-C6 fungal-type" evidence="12">
    <location>
        <begin position="47"/>
        <end position="79"/>
    </location>
</feature>
<dbReference type="EMBL" id="MVGC01000273">
    <property type="protein sequence ID" value="RJE20830.1"/>
    <property type="molecule type" value="Genomic_DNA"/>
</dbReference>
<dbReference type="GO" id="GO:0042176">
    <property type="term" value="P:regulation of protein catabolic process"/>
    <property type="evidence" value="ECO:0007669"/>
    <property type="project" value="UniProtKB-ARBA"/>
</dbReference>
<comment type="caution">
    <text evidence="13">The sequence shown here is derived from an EMBL/GenBank/DDBJ whole genome shotgun (WGS) entry which is preliminary data.</text>
</comment>
<evidence type="ECO:0000256" key="5">
    <source>
        <dbReference type="ARBA" id="ARBA00023125"/>
    </source>
</evidence>
<gene>
    <name evidence="13" type="ORF">PHISCL_06821</name>
</gene>
<dbReference type="GO" id="GO:0045893">
    <property type="term" value="P:positive regulation of DNA-templated transcription"/>
    <property type="evidence" value="ECO:0007669"/>
    <property type="project" value="UniProtKB-ARBA"/>
</dbReference>
<comment type="subcellular location">
    <subcellularLocation>
        <location evidence="1">Nucleus</location>
    </subcellularLocation>
</comment>
<keyword evidence="5" id="KW-0238">DNA-binding</keyword>
<evidence type="ECO:0000256" key="1">
    <source>
        <dbReference type="ARBA" id="ARBA00004123"/>
    </source>
</evidence>
<keyword evidence="6" id="KW-0804">Transcription</keyword>
<keyword evidence="4" id="KW-0805">Transcription regulation</keyword>
<dbReference type="FunFam" id="4.10.240.10:FF:000011">
    <property type="entry name" value="Transcriptional activator of proteases prtT"/>
    <property type="match status" value="1"/>
</dbReference>
<dbReference type="AlphaFoldDB" id="A0A3A2ZE01"/>
<dbReference type="GO" id="GO:0000981">
    <property type="term" value="F:DNA-binding transcription factor activity, RNA polymerase II-specific"/>
    <property type="evidence" value="ECO:0007669"/>
    <property type="project" value="InterPro"/>
</dbReference>
<dbReference type="Proteomes" id="UP000266188">
    <property type="component" value="Unassembled WGS sequence"/>
</dbReference>
<name>A0A3A2ZE01_9EURO</name>
<dbReference type="PROSITE" id="PS50048">
    <property type="entry name" value="ZN2_CY6_FUNGAL_2"/>
    <property type="match status" value="1"/>
</dbReference>
<evidence type="ECO:0000256" key="11">
    <source>
        <dbReference type="SAM" id="MobiDB-lite"/>
    </source>
</evidence>
<evidence type="ECO:0000256" key="10">
    <source>
        <dbReference type="ARBA" id="ARBA00042461"/>
    </source>
</evidence>
<evidence type="ECO:0000256" key="6">
    <source>
        <dbReference type="ARBA" id="ARBA00023163"/>
    </source>
</evidence>
<dbReference type="PANTHER" id="PTHR31845:SF34">
    <property type="entry name" value="TRANSCRIPTIONAL ACTIVATOR OF PROTEASES PRTT"/>
    <property type="match status" value="1"/>
</dbReference>
<dbReference type="CDD" id="cd12148">
    <property type="entry name" value="fungal_TF_MHR"/>
    <property type="match status" value="1"/>
</dbReference>
<dbReference type="InterPro" id="IPR001138">
    <property type="entry name" value="Zn2Cys6_DnaBD"/>
</dbReference>
<dbReference type="GO" id="GO:0000976">
    <property type="term" value="F:transcription cis-regulatory region binding"/>
    <property type="evidence" value="ECO:0007669"/>
    <property type="project" value="TreeGrafter"/>
</dbReference>
<keyword evidence="3" id="KW-0862">Zinc</keyword>
<dbReference type="GO" id="GO:0005634">
    <property type="term" value="C:nucleus"/>
    <property type="evidence" value="ECO:0007669"/>
    <property type="project" value="UniProtKB-SubCell"/>
</dbReference>
<evidence type="ECO:0000313" key="14">
    <source>
        <dbReference type="Proteomes" id="UP000266188"/>
    </source>
</evidence>
<evidence type="ECO:0000256" key="8">
    <source>
        <dbReference type="ARBA" id="ARBA00038134"/>
    </source>
</evidence>
<keyword evidence="2" id="KW-0479">Metal-binding</keyword>
<evidence type="ECO:0000256" key="4">
    <source>
        <dbReference type="ARBA" id="ARBA00023015"/>
    </source>
</evidence>